<sequence length="861" mass="96964">MPLDSLTGKVAVTLPLDILGLIVDNVFCFRDIPTLCALLTTSKAMFRLAAKRIYDNPWETAFRAGNARKTIPRLIAFVLSLAPPMDDESRYYLPALHLVNTDTARCSIGSLSSIDYLSLIRTDHLINSYHIFPLLQRNITDALGHAFSCVSYDGPPLLHHPTTRFMVPLLLRMESAVYWTTIHGNRSSGASIERGGDGRRRLGELRHLIIPVWELDRYMATITDLSQLESIEVFHPSERLLVGRSGGGDGDGGEDGSMEQAELDATREWLVLAAEVTVQAAITFVRQFNATHGFGRLRHVAVMVPGGWEYCDESRVRSTLQLYRELYSLLPAIDPPKALTYMSWIPYCLSPYRDRISLNQVAAIGYPPKMDILDVWSVPQDKLLQQCPALQELKISPLNGNIFKWAVDRRKHVAALGPPERGKNNIGGWPALLASTPRNSVPPPGLKTLSLICQRSTADQVANDAMYAFGATLEKFDLRINDSSQPAIFHLGEVTHDDGDTIDDGESRWSVGWNLPCLQELHIHCDGGNVRLAPEALTRCPMLKEVLCDEDVTVNVIGCQNLRLWQPWRSPMLKRISLLKSFSLCFHPESLSLMHELTSMTLHGPTGLGRRDFLIRRTIDSFYQARDTIEHAASSSCPLPLPDASLWTWTWDLWKLQELVLVGEPAFRFELKMLRRCPSLKRLQLRLGVHGRKLEFDDDEASFWEEGEEEKSISNVGSSLETLMLEGAWMLSSKTIRLLLTKVLLRSGLLHFHFGTHGTYTEACTIDEWIEYTKQHPHLQGMTINVDDIDPAYLSTERQLAMADRHGLARIEGPLRGTGISSIFLWKSHLRGRWVDPLNDQRIWIINGTPYTLKGSLKEAE</sequence>
<dbReference type="SUPFAM" id="SSF52047">
    <property type="entry name" value="RNI-like"/>
    <property type="match status" value="1"/>
</dbReference>
<dbReference type="AlphaFoldDB" id="A0A9P6Q4L1"/>
<gene>
    <name evidence="1" type="ORF">DFQ27_003479</name>
</gene>
<protein>
    <submittedName>
        <fullName evidence="1">Uncharacterized protein</fullName>
    </submittedName>
</protein>
<dbReference type="Proteomes" id="UP000807716">
    <property type="component" value="Unassembled WGS sequence"/>
</dbReference>
<proteinExistence type="predicted"/>
<organism evidence="1 2">
    <name type="scientific">Actinomortierella ambigua</name>
    <dbReference type="NCBI Taxonomy" id="1343610"/>
    <lineage>
        <taxon>Eukaryota</taxon>
        <taxon>Fungi</taxon>
        <taxon>Fungi incertae sedis</taxon>
        <taxon>Mucoromycota</taxon>
        <taxon>Mortierellomycotina</taxon>
        <taxon>Mortierellomycetes</taxon>
        <taxon>Mortierellales</taxon>
        <taxon>Mortierellaceae</taxon>
        <taxon>Actinomortierella</taxon>
    </lineage>
</organism>
<keyword evidence="2" id="KW-1185">Reference proteome</keyword>
<reference evidence="1" key="1">
    <citation type="journal article" date="2020" name="Fungal Divers.">
        <title>Resolving the Mortierellaceae phylogeny through synthesis of multi-gene phylogenetics and phylogenomics.</title>
        <authorList>
            <person name="Vandepol N."/>
            <person name="Liber J."/>
            <person name="Desiro A."/>
            <person name="Na H."/>
            <person name="Kennedy M."/>
            <person name="Barry K."/>
            <person name="Grigoriev I.V."/>
            <person name="Miller A.N."/>
            <person name="O'Donnell K."/>
            <person name="Stajich J.E."/>
            <person name="Bonito G."/>
        </authorList>
    </citation>
    <scope>NUCLEOTIDE SEQUENCE</scope>
    <source>
        <strain evidence="1">BC1065</strain>
    </source>
</reference>
<evidence type="ECO:0000313" key="2">
    <source>
        <dbReference type="Proteomes" id="UP000807716"/>
    </source>
</evidence>
<dbReference type="OrthoDB" id="2325256at2759"/>
<dbReference type="EMBL" id="JAAAJB010000245">
    <property type="protein sequence ID" value="KAG0260535.1"/>
    <property type="molecule type" value="Genomic_DNA"/>
</dbReference>
<name>A0A9P6Q4L1_9FUNG</name>
<accession>A0A9P6Q4L1</accession>
<comment type="caution">
    <text evidence="1">The sequence shown here is derived from an EMBL/GenBank/DDBJ whole genome shotgun (WGS) entry which is preliminary data.</text>
</comment>
<evidence type="ECO:0000313" key="1">
    <source>
        <dbReference type="EMBL" id="KAG0260535.1"/>
    </source>
</evidence>